<evidence type="ECO:0000259" key="1">
    <source>
        <dbReference type="Pfam" id="PF01636"/>
    </source>
</evidence>
<dbReference type="STRING" id="1499687.BN1080_00640"/>
<evidence type="ECO:0000313" key="3">
    <source>
        <dbReference type="Proteomes" id="UP000043699"/>
    </source>
</evidence>
<dbReference type="Proteomes" id="UP000043699">
    <property type="component" value="Unassembled WGS sequence"/>
</dbReference>
<dbReference type="InterPro" id="IPR052898">
    <property type="entry name" value="ACAD10-like"/>
</dbReference>
<dbReference type="Gene3D" id="3.30.200.20">
    <property type="entry name" value="Phosphorylase Kinase, domain 1"/>
    <property type="match status" value="1"/>
</dbReference>
<dbReference type="Pfam" id="PF01636">
    <property type="entry name" value="APH"/>
    <property type="match status" value="1"/>
</dbReference>
<dbReference type="PANTHER" id="PTHR47829">
    <property type="entry name" value="HYDROLASE, PUTATIVE (AFU_ORTHOLOGUE AFUA_1G12880)-RELATED"/>
    <property type="match status" value="1"/>
</dbReference>
<name>A0A098EIT9_9BACL</name>
<evidence type="ECO:0000313" key="2">
    <source>
        <dbReference type="EMBL" id="CEG21725.1"/>
    </source>
</evidence>
<dbReference type="EMBL" id="CCXS01000001">
    <property type="protein sequence ID" value="CEG21725.1"/>
    <property type="molecule type" value="Genomic_DNA"/>
</dbReference>
<dbReference type="CDD" id="cd05154">
    <property type="entry name" value="ACAD10_11_N-like"/>
    <property type="match status" value="1"/>
</dbReference>
<reference evidence="2 3" key="1">
    <citation type="submission" date="2014-09" db="EMBL/GenBank/DDBJ databases">
        <authorList>
            <person name="Urmite Genomes Urmite Genomes"/>
        </authorList>
    </citation>
    <scope>NUCLEOTIDE SEQUENCE [LARGE SCALE GENOMIC DNA]</scope>
    <source>
        <strain evidence="2 3">ES2</strain>
    </source>
</reference>
<dbReference type="PANTHER" id="PTHR47829:SF1">
    <property type="entry name" value="HAD FAMILY PHOSPHATASE"/>
    <property type="match status" value="1"/>
</dbReference>
<dbReference type="InterPro" id="IPR041726">
    <property type="entry name" value="ACAD10_11_N"/>
</dbReference>
<dbReference type="Gene3D" id="3.90.1200.10">
    <property type="match status" value="1"/>
</dbReference>
<keyword evidence="2" id="KW-0808">Transferase</keyword>
<dbReference type="GO" id="GO:0016740">
    <property type="term" value="F:transferase activity"/>
    <property type="evidence" value="ECO:0007669"/>
    <property type="project" value="UniProtKB-KW"/>
</dbReference>
<protein>
    <submittedName>
        <fullName evidence="2">Phosphotransferase enzyme family protein</fullName>
    </submittedName>
</protein>
<gene>
    <name evidence="2" type="ORF">BN1080_00640</name>
</gene>
<accession>A0A098EIT9</accession>
<feature type="domain" description="Aminoglycoside phosphotransferase" evidence="1">
    <location>
        <begin position="38"/>
        <end position="264"/>
    </location>
</feature>
<dbReference type="AlphaFoldDB" id="A0A098EIT9"/>
<dbReference type="OrthoDB" id="3806873at2"/>
<sequence>MSDAKQAIGKSQDSINWEVVEQHLRKSIPNLPDGKLNVRQFSEGYSNLTYLLNIADWEGVLRRPPFGEVPPKAHDMQREYRMLEKVNPVFPLAPKPYVYCEDPAIMDKHFYVMEKKQGVVIDDVLPENYGGSEQAGPKISETVIQTLAQLQAIDYQEAGLAGMGKPEGFLERQVKGWIKRYDHSKTEAITELDGLEKWLAENLPVTRETTIVHNDFKLNNMVLDAHDPGKAVGILDWELSTIGDPMSDLGSTVAYWGQLDDPDMGINIVTNQKGFYSRREFVEAYAKTSGRDVSNINYYVTFGFYKLAVILQQIHYRWKIGEIDDDRFGVLNIAVRNLIEMANETRSNRLL</sequence>
<organism evidence="2 3">
    <name type="scientific">Planococcus massiliensis</name>
    <dbReference type="NCBI Taxonomy" id="1499687"/>
    <lineage>
        <taxon>Bacteria</taxon>
        <taxon>Bacillati</taxon>
        <taxon>Bacillota</taxon>
        <taxon>Bacilli</taxon>
        <taxon>Bacillales</taxon>
        <taxon>Caryophanaceae</taxon>
        <taxon>Planococcus</taxon>
    </lineage>
</organism>
<dbReference type="SUPFAM" id="SSF56112">
    <property type="entry name" value="Protein kinase-like (PK-like)"/>
    <property type="match status" value="1"/>
</dbReference>
<dbReference type="RefSeq" id="WP_052650454.1">
    <property type="nucleotide sequence ID" value="NZ_CCXS01000001.1"/>
</dbReference>
<dbReference type="InterPro" id="IPR002575">
    <property type="entry name" value="Aminoglycoside_PTrfase"/>
</dbReference>
<proteinExistence type="predicted"/>
<dbReference type="InterPro" id="IPR011009">
    <property type="entry name" value="Kinase-like_dom_sf"/>
</dbReference>
<keyword evidence="3" id="KW-1185">Reference proteome</keyword>